<gene>
    <name evidence="1" type="ORF">HNR39_000178</name>
</gene>
<dbReference type="AlphaFoldDB" id="A0A840RN44"/>
<sequence length="56" mass="6207">MVGEKAPGGYFNPAVIFPLKSQQRIEPLLAFFLQSFATISTLSPHLQFGTVKALLW</sequence>
<organism evidence="1 2">
    <name type="scientific">Glaciimonas immobilis</name>
    <dbReference type="NCBI Taxonomy" id="728004"/>
    <lineage>
        <taxon>Bacteria</taxon>
        <taxon>Pseudomonadati</taxon>
        <taxon>Pseudomonadota</taxon>
        <taxon>Betaproteobacteria</taxon>
        <taxon>Burkholderiales</taxon>
        <taxon>Oxalobacteraceae</taxon>
        <taxon>Glaciimonas</taxon>
    </lineage>
</organism>
<name>A0A840RN44_9BURK</name>
<proteinExistence type="predicted"/>
<accession>A0A840RN44</accession>
<comment type="caution">
    <text evidence="1">The sequence shown here is derived from an EMBL/GenBank/DDBJ whole genome shotgun (WGS) entry which is preliminary data.</text>
</comment>
<keyword evidence="2" id="KW-1185">Reference proteome</keyword>
<dbReference type="Proteomes" id="UP000571084">
    <property type="component" value="Unassembled WGS sequence"/>
</dbReference>
<evidence type="ECO:0000313" key="2">
    <source>
        <dbReference type="Proteomes" id="UP000571084"/>
    </source>
</evidence>
<protein>
    <submittedName>
        <fullName evidence="1">Uncharacterized protein</fullName>
    </submittedName>
</protein>
<reference evidence="1 2" key="1">
    <citation type="submission" date="2020-08" db="EMBL/GenBank/DDBJ databases">
        <title>Genomic Encyclopedia of Type Strains, Phase IV (KMG-IV): sequencing the most valuable type-strain genomes for metagenomic binning, comparative biology and taxonomic classification.</title>
        <authorList>
            <person name="Goeker M."/>
        </authorList>
    </citation>
    <scope>NUCLEOTIDE SEQUENCE [LARGE SCALE GENOMIC DNA]</scope>
    <source>
        <strain evidence="1 2">DSM 23240</strain>
    </source>
</reference>
<evidence type="ECO:0000313" key="1">
    <source>
        <dbReference type="EMBL" id="MBB5198368.1"/>
    </source>
</evidence>
<dbReference type="EMBL" id="JACHHQ010000001">
    <property type="protein sequence ID" value="MBB5198368.1"/>
    <property type="molecule type" value="Genomic_DNA"/>
</dbReference>